<evidence type="ECO:0000313" key="1">
    <source>
        <dbReference type="EMBL" id="MCW7503569.1"/>
    </source>
</evidence>
<dbReference type="Proteomes" id="UP001208794">
    <property type="component" value="Unassembled WGS sequence"/>
</dbReference>
<keyword evidence="2" id="KW-1185">Reference proteome</keyword>
<sequence length="190" mass="22120">MPWIPIYLDKEDLKFIINLLNDDSEIAFIVNNGFNKRNKWIAKDKIDDYGLNSYCLWHIPSGPLPLLTEESDNIEFILNPFDGWEEKRTGDDSTSPYFGPGHVGIIQFNNKTNIDNNKIGLSSFEWIGNHYRIIGFPANISTEIWWKKFRKQVSKFSTKIGRKDEFKPEIFCFSGALRKIKDGMHRSENP</sequence>
<protein>
    <submittedName>
        <fullName evidence="1">Uncharacterized protein</fullName>
    </submittedName>
</protein>
<dbReference type="RefSeq" id="WP_265357529.1">
    <property type="nucleotide sequence ID" value="NZ_JAMQPR010000001.1"/>
</dbReference>
<reference evidence="1 2" key="1">
    <citation type="submission" date="2022-06" db="EMBL/GenBank/DDBJ databases">
        <title>Leptospira isolates from biofilms formed at urban environments.</title>
        <authorList>
            <person name="Ribeiro P.S."/>
            <person name="Sousa T."/>
            <person name="Carvalho N."/>
            <person name="Aburjaile F."/>
            <person name="Neves F."/>
            <person name="Oliveira D."/>
            <person name="Blanco L."/>
            <person name="Lima J."/>
            <person name="Costa F."/>
            <person name="Brenig B."/>
            <person name="Soares S."/>
            <person name="Ramos R."/>
            <person name="Goes-Neto A."/>
            <person name="Matiuzzi M."/>
            <person name="Azevedo V."/>
            <person name="Ristow P."/>
        </authorList>
    </citation>
    <scope>NUCLEOTIDE SEQUENCE [LARGE SCALE GENOMIC DNA]</scope>
    <source>
        <strain evidence="1 2">VSF14</strain>
    </source>
</reference>
<organism evidence="1 2">
    <name type="scientific">Leptospira paudalimensis</name>
    <dbReference type="NCBI Taxonomy" id="2950024"/>
    <lineage>
        <taxon>Bacteria</taxon>
        <taxon>Pseudomonadati</taxon>
        <taxon>Spirochaetota</taxon>
        <taxon>Spirochaetia</taxon>
        <taxon>Leptospirales</taxon>
        <taxon>Leptospiraceae</taxon>
        <taxon>Leptospira</taxon>
    </lineage>
</organism>
<dbReference type="EMBL" id="JAMQPR010000001">
    <property type="protein sequence ID" value="MCW7503569.1"/>
    <property type="molecule type" value="Genomic_DNA"/>
</dbReference>
<name>A0ABT3M5X1_9LEPT</name>
<evidence type="ECO:0000313" key="2">
    <source>
        <dbReference type="Proteomes" id="UP001208794"/>
    </source>
</evidence>
<accession>A0ABT3M5X1</accession>
<comment type="caution">
    <text evidence="1">The sequence shown here is derived from an EMBL/GenBank/DDBJ whole genome shotgun (WGS) entry which is preliminary data.</text>
</comment>
<proteinExistence type="predicted"/>
<gene>
    <name evidence="1" type="ORF">ND855_05485</name>
</gene>